<evidence type="ECO:0000256" key="4">
    <source>
        <dbReference type="ARBA" id="ARBA00022801"/>
    </source>
</evidence>
<dbReference type="RefSeq" id="WP_099476466.1">
    <property type="nucleotide sequence ID" value="NZ_CP016809.1"/>
</dbReference>
<dbReference type="EMBL" id="CP016809">
    <property type="protein sequence ID" value="ANY71338.1"/>
    <property type="molecule type" value="Genomic_DNA"/>
</dbReference>
<dbReference type="AlphaFoldDB" id="A0A1B2DUE0"/>
<dbReference type="CDD" id="cd06565">
    <property type="entry name" value="GH20_GcnA-like"/>
    <property type="match status" value="1"/>
</dbReference>
<sequence>MKQEQLMPLYPMPRLVKWLGGQRSWSASVTYDIQERAVADMERVRLNGRLEQALADSSRQAAYTDTPVHIRVSLKEGLHQEGYVLQWDETGLHIEYSQPAGLNYAVVTLEQLLSRQGLTWSCFRIEDEPDYPVRGLMLDIGRSKIPKLTELFQLIDQMERLKLNHLQLYMEGYCFEYEQHKTAFPESTPMTAEEFRRLDAYAASRFIDLVPNQNCLGHMGDWLSKPAYRELAEHPDGMPIEAPFRLTFPPTTLNPVDPRSLDLIRGMFDELLPAFTSDWVNINLDEPFGLGSGKSKERCAAIGLGPLYMEYAEGVIEIVRSHGKRAMMWGDVLTRHPEAARRIPDDVTILDWNYDSSISFAEHCSMLQKNGISYYVCPGTSSWSSLSGRTDNMLNNIADAAIQGRKHGAGGLIVTDWGDNGHWQVPAISYPGYAYAAGLSWYTEGNLQRENELESYLSEYVFKDASGEIGHFLMELGRYYHLENSSLDNGTYLSALLTRGLKSREQLVKELSLFLRIFAELNGETANPFQLDFQYRDILDWLEKRKEQLERLDLQAPDANVITDELRNTLRLIEQAVGIHRYMCRIDMTGAEDERRCLIGLKADLETALDEFNRLWRIRNREGGLAASNTALYRLLAQYEEILTAQ</sequence>
<dbReference type="InterPro" id="IPR029018">
    <property type="entry name" value="Hex-like_dom2"/>
</dbReference>
<dbReference type="KEGG" id="pib:BBD41_01355"/>
<reference evidence="9" key="1">
    <citation type="submission" date="2016-08" db="EMBL/GenBank/DDBJ databases">
        <title>Complete Genome Seqeunce of Paenibacillus sp. nov. IHBB 9852 from high altitute lake of Indian trans-Himalayas.</title>
        <authorList>
            <person name="Kiran S."/>
            <person name="Swarnkar M.K."/>
            <person name="Rana A."/>
            <person name="Tewari R."/>
            <person name="Gulati A."/>
        </authorList>
    </citation>
    <scope>NUCLEOTIDE SEQUENCE [LARGE SCALE GENOMIC DNA]</scope>
    <source>
        <strain evidence="9">IHBB 9852</strain>
    </source>
</reference>
<dbReference type="PRINTS" id="PR00738">
    <property type="entry name" value="GLHYDRLASE20"/>
</dbReference>
<feature type="domain" description="Beta-hexosaminidase bacterial type N-terminal" evidence="8">
    <location>
        <begin position="8"/>
        <end position="127"/>
    </location>
</feature>
<dbReference type="InterPro" id="IPR025705">
    <property type="entry name" value="Beta_hexosaminidase_sua/sub"/>
</dbReference>
<accession>A0A1B2DUE0</accession>
<dbReference type="InterPro" id="IPR015883">
    <property type="entry name" value="Glyco_hydro_20_cat"/>
</dbReference>
<comment type="similarity">
    <text evidence="2">Belongs to the glycosyl hydrolase 20 family.</text>
</comment>
<dbReference type="SUPFAM" id="SSF55545">
    <property type="entry name" value="beta-N-acetylhexosaminidase-like domain"/>
    <property type="match status" value="1"/>
</dbReference>
<dbReference type="PANTHER" id="PTHR22600">
    <property type="entry name" value="BETA-HEXOSAMINIDASE"/>
    <property type="match status" value="1"/>
</dbReference>
<dbReference type="Pfam" id="PF02838">
    <property type="entry name" value="Glyco_hydro_20b"/>
    <property type="match status" value="1"/>
</dbReference>
<feature type="domain" description="Glycoside hydrolase family 20 catalytic" evidence="7">
    <location>
        <begin position="131"/>
        <end position="378"/>
    </location>
</feature>
<protein>
    <recommendedName>
        <fullName evidence="3">beta-N-acetylhexosaminidase</fullName>
        <ecNumber evidence="3">3.2.1.52</ecNumber>
    </recommendedName>
</protein>
<dbReference type="GO" id="GO:0004563">
    <property type="term" value="F:beta-N-acetylhexosaminidase activity"/>
    <property type="evidence" value="ECO:0007669"/>
    <property type="project" value="UniProtKB-EC"/>
</dbReference>
<evidence type="ECO:0000256" key="3">
    <source>
        <dbReference type="ARBA" id="ARBA00012663"/>
    </source>
</evidence>
<dbReference type="InterPro" id="IPR015882">
    <property type="entry name" value="HEX_bac_N"/>
</dbReference>
<evidence type="ECO:0000256" key="2">
    <source>
        <dbReference type="ARBA" id="ARBA00006285"/>
    </source>
</evidence>
<proteinExistence type="inferred from homology"/>
<evidence type="ECO:0000256" key="6">
    <source>
        <dbReference type="PIRSR" id="PIRSR625705-1"/>
    </source>
</evidence>
<dbReference type="GO" id="GO:0030203">
    <property type="term" value="P:glycosaminoglycan metabolic process"/>
    <property type="evidence" value="ECO:0007669"/>
    <property type="project" value="TreeGrafter"/>
</dbReference>
<dbReference type="EC" id="3.2.1.52" evidence="3"/>
<gene>
    <name evidence="9" type="ORF">BBD41_01355</name>
</gene>
<evidence type="ECO:0000259" key="8">
    <source>
        <dbReference type="Pfam" id="PF02838"/>
    </source>
</evidence>
<feature type="active site" description="Proton donor" evidence="6">
    <location>
        <position position="286"/>
    </location>
</feature>
<keyword evidence="4" id="KW-0378">Hydrolase</keyword>
<evidence type="ECO:0000313" key="9">
    <source>
        <dbReference type="EMBL" id="ANY71338.1"/>
    </source>
</evidence>
<name>A0A1B2DUE0_9BACL</name>
<dbReference type="Gene3D" id="3.20.20.80">
    <property type="entry name" value="Glycosidases"/>
    <property type="match status" value="1"/>
</dbReference>
<keyword evidence="5" id="KW-0326">Glycosidase</keyword>
<dbReference type="Pfam" id="PF00728">
    <property type="entry name" value="Glyco_hydro_20"/>
    <property type="match status" value="1"/>
</dbReference>
<evidence type="ECO:0000259" key="7">
    <source>
        <dbReference type="Pfam" id="PF00728"/>
    </source>
</evidence>
<dbReference type="SUPFAM" id="SSF51445">
    <property type="entry name" value="(Trans)glycosidases"/>
    <property type="match status" value="1"/>
</dbReference>
<dbReference type="Gene3D" id="3.30.379.10">
    <property type="entry name" value="Chitobiase/beta-hexosaminidase domain 2-like"/>
    <property type="match status" value="1"/>
</dbReference>
<organism evidence="9">
    <name type="scientific">Paenibacillus ihbetae</name>
    <dbReference type="NCBI Taxonomy" id="1870820"/>
    <lineage>
        <taxon>Bacteria</taxon>
        <taxon>Bacillati</taxon>
        <taxon>Bacillota</taxon>
        <taxon>Bacilli</taxon>
        <taxon>Bacillales</taxon>
        <taxon>Paenibacillaceae</taxon>
        <taxon>Paenibacillus</taxon>
    </lineage>
</organism>
<dbReference type="PANTHER" id="PTHR22600:SF57">
    <property type="entry name" value="BETA-N-ACETYLHEXOSAMINIDASE"/>
    <property type="match status" value="1"/>
</dbReference>
<dbReference type="InterPro" id="IPR017853">
    <property type="entry name" value="GH"/>
</dbReference>
<dbReference type="GO" id="GO:0016020">
    <property type="term" value="C:membrane"/>
    <property type="evidence" value="ECO:0007669"/>
    <property type="project" value="TreeGrafter"/>
</dbReference>
<comment type="catalytic activity">
    <reaction evidence="1">
        <text>Hydrolysis of terminal non-reducing N-acetyl-D-hexosamine residues in N-acetyl-beta-D-hexosaminides.</text>
        <dbReference type="EC" id="3.2.1.52"/>
    </reaction>
</comment>
<dbReference type="GO" id="GO:0005975">
    <property type="term" value="P:carbohydrate metabolic process"/>
    <property type="evidence" value="ECO:0007669"/>
    <property type="project" value="InterPro"/>
</dbReference>
<evidence type="ECO:0000256" key="1">
    <source>
        <dbReference type="ARBA" id="ARBA00001231"/>
    </source>
</evidence>
<evidence type="ECO:0000256" key="5">
    <source>
        <dbReference type="ARBA" id="ARBA00023295"/>
    </source>
</evidence>